<dbReference type="SMART" id="SM00345">
    <property type="entry name" value="HTH_GNTR"/>
    <property type="match status" value="1"/>
</dbReference>
<keyword evidence="2" id="KW-0238">DNA-binding</keyword>
<dbReference type="InterPro" id="IPR000524">
    <property type="entry name" value="Tscrpt_reg_HTH_GntR"/>
</dbReference>
<evidence type="ECO:0000259" key="5">
    <source>
        <dbReference type="PROSITE" id="PS50949"/>
    </source>
</evidence>
<evidence type="ECO:0000256" key="4">
    <source>
        <dbReference type="SAM" id="Coils"/>
    </source>
</evidence>
<name>A0A1E5L068_9ENTE</name>
<evidence type="ECO:0000313" key="7">
    <source>
        <dbReference type="Proteomes" id="UP000095256"/>
    </source>
</evidence>
<dbReference type="InterPro" id="IPR008920">
    <property type="entry name" value="TF_FadR/GntR_C"/>
</dbReference>
<protein>
    <submittedName>
        <fullName evidence="6">GntR family transcriptional regulator</fullName>
    </submittedName>
</protein>
<dbReference type="EMBL" id="MIEK01000006">
    <property type="protein sequence ID" value="OEH83511.1"/>
    <property type="molecule type" value="Genomic_DNA"/>
</dbReference>
<dbReference type="Gene3D" id="1.10.10.10">
    <property type="entry name" value="Winged helix-like DNA-binding domain superfamily/Winged helix DNA-binding domain"/>
    <property type="match status" value="1"/>
</dbReference>
<dbReference type="SMART" id="SM00895">
    <property type="entry name" value="FCD"/>
    <property type="match status" value="1"/>
</dbReference>
<dbReference type="Gene3D" id="1.20.120.530">
    <property type="entry name" value="GntR ligand-binding domain-like"/>
    <property type="match status" value="1"/>
</dbReference>
<evidence type="ECO:0000256" key="3">
    <source>
        <dbReference type="ARBA" id="ARBA00023163"/>
    </source>
</evidence>
<keyword evidence="3" id="KW-0804">Transcription</keyword>
<dbReference type="SUPFAM" id="SSF48008">
    <property type="entry name" value="GntR ligand-binding domain-like"/>
    <property type="match status" value="1"/>
</dbReference>
<organism evidence="6 7">
    <name type="scientific">Enterococcus rivorum</name>
    <dbReference type="NCBI Taxonomy" id="762845"/>
    <lineage>
        <taxon>Bacteria</taxon>
        <taxon>Bacillati</taxon>
        <taxon>Bacillota</taxon>
        <taxon>Bacilli</taxon>
        <taxon>Lactobacillales</taxon>
        <taxon>Enterococcaceae</taxon>
        <taxon>Enterococcus</taxon>
    </lineage>
</organism>
<keyword evidence="7" id="KW-1185">Reference proteome</keyword>
<dbReference type="OrthoDB" id="9781630at2"/>
<dbReference type="RefSeq" id="WP_069697559.1">
    <property type="nucleotide sequence ID" value="NZ_JAGGMA010000016.1"/>
</dbReference>
<dbReference type="CDD" id="cd07377">
    <property type="entry name" value="WHTH_GntR"/>
    <property type="match status" value="1"/>
</dbReference>
<proteinExistence type="predicted"/>
<dbReference type="Pfam" id="PF00392">
    <property type="entry name" value="GntR"/>
    <property type="match status" value="1"/>
</dbReference>
<feature type="coiled-coil region" evidence="4">
    <location>
        <begin position="110"/>
        <end position="137"/>
    </location>
</feature>
<evidence type="ECO:0000256" key="1">
    <source>
        <dbReference type="ARBA" id="ARBA00023015"/>
    </source>
</evidence>
<dbReference type="GO" id="GO:0003700">
    <property type="term" value="F:DNA-binding transcription factor activity"/>
    <property type="evidence" value="ECO:0007669"/>
    <property type="project" value="InterPro"/>
</dbReference>
<dbReference type="SUPFAM" id="SSF46785">
    <property type="entry name" value="Winged helix' DNA-binding domain"/>
    <property type="match status" value="1"/>
</dbReference>
<reference evidence="6 7" key="1">
    <citation type="submission" date="2016-09" db="EMBL/GenBank/DDBJ databases">
        <authorList>
            <person name="Capua I."/>
            <person name="De Benedictis P."/>
            <person name="Joannis T."/>
            <person name="Lombin L.H."/>
            <person name="Cattoli G."/>
        </authorList>
    </citation>
    <scope>NUCLEOTIDE SEQUENCE [LARGE SCALE GENOMIC DNA]</scope>
    <source>
        <strain evidence="6 7">LMG 25899</strain>
    </source>
</reference>
<dbReference type="GO" id="GO:0003677">
    <property type="term" value="F:DNA binding"/>
    <property type="evidence" value="ECO:0007669"/>
    <property type="project" value="UniProtKB-KW"/>
</dbReference>
<dbReference type="PANTHER" id="PTHR43537:SF24">
    <property type="entry name" value="GLUCONATE OPERON TRANSCRIPTIONAL REPRESSOR"/>
    <property type="match status" value="1"/>
</dbReference>
<evidence type="ECO:0000256" key="2">
    <source>
        <dbReference type="ARBA" id="ARBA00023125"/>
    </source>
</evidence>
<keyword evidence="1" id="KW-0805">Transcription regulation</keyword>
<keyword evidence="4" id="KW-0175">Coiled coil</keyword>
<accession>A0A1E5L068</accession>
<dbReference type="PROSITE" id="PS50949">
    <property type="entry name" value="HTH_GNTR"/>
    <property type="match status" value="1"/>
</dbReference>
<dbReference type="InterPro" id="IPR011711">
    <property type="entry name" value="GntR_C"/>
</dbReference>
<sequence>MNNISEVVSQNLDLTVNKPLKFLVYEAFRKTIILGQIPAGERINEKEFSERMNISRTPIRFALRKLVDEDLVEHVPGIGIIVKGINTNDAHEIYAIRKSLDVLATITAMQKMTKEDFEDLKNLLEETEQLNEMDEIEEVLIRFSQFNEFIYEKSQMLRLKSIVMKLQEYVIYFRDIAIHSKERRNKALVEHWAIYEGMLEQNEEKIEALITEHLNDSLSFVIKEMDVLLNDSSR</sequence>
<dbReference type="AlphaFoldDB" id="A0A1E5L068"/>
<evidence type="ECO:0000313" key="6">
    <source>
        <dbReference type="EMBL" id="OEH83511.1"/>
    </source>
</evidence>
<dbReference type="InterPro" id="IPR036388">
    <property type="entry name" value="WH-like_DNA-bd_sf"/>
</dbReference>
<comment type="caution">
    <text evidence="6">The sequence shown here is derived from an EMBL/GenBank/DDBJ whole genome shotgun (WGS) entry which is preliminary data.</text>
</comment>
<dbReference type="InterPro" id="IPR036390">
    <property type="entry name" value="WH_DNA-bd_sf"/>
</dbReference>
<gene>
    <name evidence="6" type="ORF">BCR26_09405</name>
</gene>
<dbReference type="Proteomes" id="UP000095256">
    <property type="component" value="Unassembled WGS sequence"/>
</dbReference>
<dbReference type="Pfam" id="PF07729">
    <property type="entry name" value="FCD"/>
    <property type="match status" value="1"/>
</dbReference>
<dbReference type="PANTHER" id="PTHR43537">
    <property type="entry name" value="TRANSCRIPTIONAL REGULATOR, GNTR FAMILY"/>
    <property type="match status" value="1"/>
</dbReference>
<dbReference type="STRING" id="762845.BCR26_09405"/>
<feature type="domain" description="HTH gntR-type" evidence="5">
    <location>
        <begin position="18"/>
        <end position="85"/>
    </location>
</feature>